<feature type="region of interest" description="Disordered" evidence="11">
    <location>
        <begin position="1181"/>
        <end position="1416"/>
    </location>
</feature>
<dbReference type="GO" id="GO:0004655">
    <property type="term" value="F:porphobilinogen synthase activity"/>
    <property type="evidence" value="ECO:0007669"/>
    <property type="project" value="UniProtKB-EC"/>
</dbReference>
<feature type="compositionally biased region" description="Polar residues" evidence="11">
    <location>
        <begin position="1206"/>
        <end position="1215"/>
    </location>
</feature>
<keyword evidence="13" id="KW-1185">Reference proteome</keyword>
<dbReference type="InterPro" id="IPR030656">
    <property type="entry name" value="ALAD_AS"/>
</dbReference>
<feature type="compositionally biased region" description="Basic and acidic residues" evidence="11">
    <location>
        <begin position="450"/>
        <end position="467"/>
    </location>
</feature>
<dbReference type="SUPFAM" id="SSF52540">
    <property type="entry name" value="P-loop containing nucleoside triphosphate hydrolases"/>
    <property type="match status" value="1"/>
</dbReference>
<evidence type="ECO:0000256" key="8">
    <source>
        <dbReference type="ARBA" id="ARBA00047651"/>
    </source>
</evidence>
<organism evidence="12 13">
    <name type="scientific">Artemia franciscana</name>
    <name type="common">Brine shrimp</name>
    <name type="synonym">Artemia sanfranciscana</name>
    <dbReference type="NCBI Taxonomy" id="6661"/>
    <lineage>
        <taxon>Eukaryota</taxon>
        <taxon>Metazoa</taxon>
        <taxon>Ecdysozoa</taxon>
        <taxon>Arthropoda</taxon>
        <taxon>Crustacea</taxon>
        <taxon>Branchiopoda</taxon>
        <taxon>Anostraca</taxon>
        <taxon>Artemiidae</taxon>
        <taxon>Artemia</taxon>
    </lineage>
</organism>
<comment type="subunit">
    <text evidence="7">Homooctamer; active form. Homohexamer; low activity form.</text>
</comment>
<feature type="compositionally biased region" description="Basic and acidic residues" evidence="11">
    <location>
        <begin position="1025"/>
        <end position="1036"/>
    </location>
</feature>
<feature type="compositionally biased region" description="Basic and acidic residues" evidence="11">
    <location>
        <begin position="522"/>
        <end position="533"/>
    </location>
</feature>
<dbReference type="Pfam" id="PF00490">
    <property type="entry name" value="ALAD"/>
    <property type="match status" value="1"/>
</dbReference>
<feature type="compositionally biased region" description="Basic and acidic residues" evidence="11">
    <location>
        <begin position="802"/>
        <end position="850"/>
    </location>
</feature>
<gene>
    <name evidence="12" type="ORF">QYM36_016709</name>
</gene>
<dbReference type="GO" id="GO:0005829">
    <property type="term" value="C:cytosol"/>
    <property type="evidence" value="ECO:0007669"/>
    <property type="project" value="TreeGrafter"/>
</dbReference>
<dbReference type="InterPro" id="IPR027417">
    <property type="entry name" value="P-loop_NTPase"/>
</dbReference>
<dbReference type="InterPro" id="IPR013785">
    <property type="entry name" value="Aldolase_TIM"/>
</dbReference>
<feature type="compositionally biased region" description="Basic and acidic residues" evidence="11">
    <location>
        <begin position="1080"/>
        <end position="1090"/>
    </location>
</feature>
<proteinExistence type="inferred from homology"/>
<feature type="region of interest" description="Disordered" evidence="11">
    <location>
        <begin position="1141"/>
        <end position="1168"/>
    </location>
</feature>
<dbReference type="PANTHER" id="PTHR11458:SF0">
    <property type="entry name" value="DELTA-AMINOLEVULINIC ACID DEHYDRATASE"/>
    <property type="match status" value="1"/>
</dbReference>
<feature type="compositionally biased region" description="Basic and acidic residues" evidence="11">
    <location>
        <begin position="781"/>
        <end position="791"/>
    </location>
</feature>
<dbReference type="GO" id="GO:0008270">
    <property type="term" value="F:zinc ion binding"/>
    <property type="evidence" value="ECO:0007669"/>
    <property type="project" value="TreeGrafter"/>
</dbReference>
<keyword evidence="4 9" id="KW-0456">Lyase</keyword>
<comment type="pathway">
    <text evidence="1">Porphyrin-containing compound metabolism; protoporphyrin-IX biosynthesis; coproporphyrinogen-III from 5-aminolevulinate: step 1/4.</text>
</comment>
<dbReference type="PRINTS" id="PR00144">
    <property type="entry name" value="DALDHYDRTASE"/>
</dbReference>
<feature type="compositionally biased region" description="Polar residues" evidence="11">
    <location>
        <begin position="1146"/>
        <end position="1168"/>
    </location>
</feature>
<evidence type="ECO:0000256" key="7">
    <source>
        <dbReference type="ARBA" id="ARBA00025861"/>
    </source>
</evidence>
<evidence type="ECO:0000256" key="5">
    <source>
        <dbReference type="ARBA" id="ARBA00023244"/>
    </source>
</evidence>
<dbReference type="PROSITE" id="PS00169">
    <property type="entry name" value="D_ALA_DEHYDRATASE"/>
    <property type="match status" value="1"/>
</dbReference>
<feature type="compositionally biased region" description="Basic and acidic residues" evidence="11">
    <location>
        <begin position="994"/>
        <end position="1012"/>
    </location>
</feature>
<feature type="compositionally biased region" description="Polar residues" evidence="11">
    <location>
        <begin position="948"/>
        <end position="965"/>
    </location>
</feature>
<keyword evidence="3" id="KW-0350">Heme biosynthesis</keyword>
<dbReference type="SUPFAM" id="SSF51569">
    <property type="entry name" value="Aldolase"/>
    <property type="match status" value="1"/>
</dbReference>
<feature type="region of interest" description="Disordered" evidence="11">
    <location>
        <begin position="379"/>
        <end position="490"/>
    </location>
</feature>
<dbReference type="InterPro" id="IPR001731">
    <property type="entry name" value="ALAD"/>
</dbReference>
<dbReference type="SMART" id="SM01004">
    <property type="entry name" value="ALAD"/>
    <property type="match status" value="1"/>
</dbReference>
<accession>A0AA88H8P9</accession>
<dbReference type="PANTHER" id="PTHR11458">
    <property type="entry name" value="DELTA-AMINOLEVULINIC ACID DEHYDRATASE"/>
    <property type="match status" value="1"/>
</dbReference>
<comment type="function">
    <text evidence="6">Catalyzes an early step in the biosynthesis of tetrapyrroles. Binds two molecules of 5-aminolevulinate per subunit, each at a distinct site, and catalyzes their condensation to form porphobilinogen.</text>
</comment>
<feature type="region of interest" description="Disordered" evidence="11">
    <location>
        <begin position="507"/>
        <end position="641"/>
    </location>
</feature>
<dbReference type="Gene3D" id="3.40.50.300">
    <property type="entry name" value="P-loop containing nucleotide triphosphate hydrolases"/>
    <property type="match status" value="1"/>
</dbReference>
<evidence type="ECO:0000256" key="10">
    <source>
        <dbReference type="RuleBase" id="RU004161"/>
    </source>
</evidence>
<feature type="compositionally biased region" description="Basic and acidic residues" evidence="11">
    <location>
        <begin position="411"/>
        <end position="438"/>
    </location>
</feature>
<reference evidence="12" key="1">
    <citation type="submission" date="2023-07" db="EMBL/GenBank/DDBJ databases">
        <title>Chromosome-level genome assembly of Artemia franciscana.</title>
        <authorList>
            <person name="Jo E."/>
        </authorList>
    </citation>
    <scope>NUCLEOTIDE SEQUENCE</scope>
    <source>
        <tissue evidence="12">Whole body</tissue>
    </source>
</reference>
<evidence type="ECO:0000256" key="1">
    <source>
        <dbReference type="ARBA" id="ARBA00004694"/>
    </source>
</evidence>
<name>A0AA88H8P9_ARTSF</name>
<keyword evidence="5 9" id="KW-0627">Porphyrin biosynthesis</keyword>
<evidence type="ECO:0000313" key="13">
    <source>
        <dbReference type="Proteomes" id="UP001187531"/>
    </source>
</evidence>
<feature type="compositionally biased region" description="Basic and acidic residues" evidence="11">
    <location>
        <begin position="904"/>
        <end position="913"/>
    </location>
</feature>
<feature type="compositionally biased region" description="Basic and acidic residues" evidence="11">
    <location>
        <begin position="1300"/>
        <end position="1321"/>
    </location>
</feature>
<comment type="caution">
    <text evidence="12">The sequence shown here is derived from an EMBL/GenBank/DDBJ whole genome shotgun (WGS) entry which is preliminary data.</text>
</comment>
<feature type="compositionally biased region" description="Polar residues" evidence="11">
    <location>
        <begin position="1362"/>
        <end position="1380"/>
    </location>
</feature>
<sequence length="1416" mass="159668">MMDCRIAAIKKILDENGYGNKVSVLSYAAKFASSFYGPFRDAANSAPTFGDRRCYQLPGGSSGLALRAVARDVAEGADMLMVKPGLAYLDIVSQLKAKYPEYPMFIYQVSGEYAMIYHGAKAGAFELKTMLTEILVSMRRAGDSKTEEEDPLKTPKRRQILVSAMDDARPNDSGSSILDLIPDFEEPKGPVIFVLGGPGSGKISLCNILANKIQRLVHIDVEGELKNESSFNKGRYFQGIPTFKLVQAISHLFGRETKKKTAYILTGFPRNMRDVSEYMKKLKRIDGVILLNWEKRSLERQINYGANEGLLNKESARRDLEYFMSHVTHVAEFFDQIGLLHFVSGDRQHEEIFGDLYEEVMGILKHSKDKSKVAVFPPTSDKYVSEDSDDEAQNSSSEEESRKGSAQSSQSEDRNSEGSRDKYRKESKQDDGEENNKYDEEENKNLSNEGYDKTSKEKRTRSNDFKNLRSNSDESDYGGKDGSMYSLNEDQKARSKGYAILLNKSYKQDLGQHNRNVGGSSKENDQETVRDGSSKSIGFEEETQYQNGNADRYGKMSNMENQEENVSKDSFNSSQSKKQSYNQRHGVDNGIKSNGRAGRNFRELQSSPRDVTGGLYPTDQSKLDISYSKSSVVDSELPPVNGGDFIYKIQEEVESTYGESNLRFGGNSDQSMTYVDPSSKNKEKNTNNSDGIFLRPTYEKEQNNFLSKNESAEHKQAAKGNLQYQPKNTFADHNDDNYPDYGGRNSIPETSSLNEVKAESKKNGKNILKGDKSVVSNLNENKLKNDDKENFTSKSSASSYGAKEDNEKYSGKAENDIFKCRNAAEPEESNNKAGEDHNEKNSSNKTERNNRNKKSNLISTKNERENFAKEKVNENGSDNTSDEGDTHKNQKRPKSRSKSSLSWKYHESSRDTADQANNENNSTNKNRSRKQQALNEKSEDSQDENDSKGFSSGRFANSNGMPTQKPSDKSNKTEKIHNGGDNNINNYSDTEESGEYRKNHLHGNRNENEKGAKQKNRYFWTGEDGNSKEFTDEGRMTHQHNLNISQYDGTNTMENHSSMQDNPRFKIINKNNQQNYQKPKSQEKSYPEKDASEEEDFPRGSFYSIKARKGKENDIAKADGGSSKQKMAELESQIIEPYVNKFGTPMGSTNNTKSNAQGSFTNANSQNAPTIANEYDHIYEEIEESSAGPSINPDSGLKTENGRRFSLSSEINSRNGIPVNDRSSKNSNIHLGKNQRAESAYRYRRKDTKDGYTLLAESRSRIKDPAEEKASDFSHSKSSLNRRTFEDKEPELYSGTNAREGSRKQHGVKQEDNRSKSKYDENYAETEPNSRASYSINKDSEKNTHLPNVIGYESKGMRSGRKSPNNNGFINKQKNGVSNKQNEDALGYSSNINNKRDLSNVNKRDSKQEEKYKRMH</sequence>
<evidence type="ECO:0000256" key="11">
    <source>
        <dbReference type="SAM" id="MobiDB-lite"/>
    </source>
</evidence>
<feature type="compositionally biased region" description="Polar residues" evidence="11">
    <location>
        <begin position="1327"/>
        <end position="1337"/>
    </location>
</feature>
<feature type="compositionally biased region" description="Basic and acidic residues" evidence="11">
    <location>
        <begin position="756"/>
        <end position="772"/>
    </location>
</feature>
<feature type="compositionally biased region" description="Basic and acidic residues" evidence="11">
    <location>
        <begin position="1394"/>
        <end position="1416"/>
    </location>
</feature>
<feature type="compositionally biased region" description="Low complexity" evidence="11">
    <location>
        <begin position="1066"/>
        <end position="1079"/>
    </location>
</feature>
<comment type="similarity">
    <text evidence="2 10">Belongs to the ALAD family.</text>
</comment>
<feature type="compositionally biased region" description="Basic and acidic residues" evidence="11">
    <location>
        <begin position="966"/>
        <end position="978"/>
    </location>
</feature>
<evidence type="ECO:0000256" key="3">
    <source>
        <dbReference type="ARBA" id="ARBA00023133"/>
    </source>
</evidence>
<feature type="compositionally biased region" description="Basic and acidic residues" evidence="11">
    <location>
        <begin position="861"/>
        <end position="873"/>
    </location>
</feature>
<feature type="compositionally biased region" description="Low complexity" evidence="11">
    <location>
        <begin position="568"/>
        <end position="583"/>
    </location>
</feature>
<feature type="region of interest" description="Disordered" evidence="11">
    <location>
        <begin position="658"/>
        <end position="1127"/>
    </location>
</feature>
<dbReference type="Gene3D" id="3.20.20.70">
    <property type="entry name" value="Aldolase class I"/>
    <property type="match status" value="1"/>
</dbReference>
<evidence type="ECO:0000256" key="4">
    <source>
        <dbReference type="ARBA" id="ARBA00023239"/>
    </source>
</evidence>
<feature type="compositionally biased region" description="Polar residues" evidence="11">
    <location>
        <begin position="1039"/>
        <end position="1061"/>
    </location>
</feature>
<evidence type="ECO:0000256" key="9">
    <source>
        <dbReference type="RuleBase" id="RU000515"/>
    </source>
</evidence>
<comment type="catalytic activity">
    <reaction evidence="8 9">
        <text>2 5-aminolevulinate = porphobilinogen + 2 H2O + H(+)</text>
        <dbReference type="Rhea" id="RHEA:24064"/>
        <dbReference type="ChEBI" id="CHEBI:15377"/>
        <dbReference type="ChEBI" id="CHEBI:15378"/>
        <dbReference type="ChEBI" id="CHEBI:58126"/>
        <dbReference type="ChEBI" id="CHEBI:356416"/>
        <dbReference type="EC" id="4.2.1.24"/>
    </reaction>
</comment>
<dbReference type="EMBL" id="JAVRJZ010000021">
    <property type="protein sequence ID" value="KAK2704405.1"/>
    <property type="molecule type" value="Genomic_DNA"/>
</dbReference>
<evidence type="ECO:0000256" key="2">
    <source>
        <dbReference type="ARBA" id="ARBA00008055"/>
    </source>
</evidence>
<protein>
    <recommendedName>
        <fullName evidence="9">Delta-aminolevulinic acid dehydratase</fullName>
        <ecNumber evidence="9">4.2.1.24</ecNumber>
    </recommendedName>
</protein>
<feature type="compositionally biased region" description="Basic and acidic residues" evidence="11">
    <location>
        <begin position="1258"/>
        <end position="1275"/>
    </location>
</feature>
<evidence type="ECO:0000313" key="12">
    <source>
        <dbReference type="EMBL" id="KAK2704405.1"/>
    </source>
</evidence>
<dbReference type="EC" id="4.2.1.24" evidence="9"/>
<evidence type="ECO:0000256" key="6">
    <source>
        <dbReference type="ARBA" id="ARBA00025628"/>
    </source>
</evidence>
<dbReference type="GO" id="GO:0006783">
    <property type="term" value="P:heme biosynthetic process"/>
    <property type="evidence" value="ECO:0007669"/>
    <property type="project" value="UniProtKB-KW"/>
</dbReference>
<dbReference type="Proteomes" id="UP001187531">
    <property type="component" value="Unassembled WGS sequence"/>
</dbReference>